<evidence type="ECO:0000313" key="6">
    <source>
        <dbReference type="Proteomes" id="UP000005713"/>
    </source>
</evidence>
<dbReference type="SUPFAM" id="SSF53187">
    <property type="entry name" value="Zn-dependent exopeptidases"/>
    <property type="match status" value="1"/>
</dbReference>
<feature type="binding site" evidence="3">
    <location>
        <position position="105"/>
    </location>
    <ligand>
        <name>Zn(2+)</name>
        <dbReference type="ChEBI" id="CHEBI:29105"/>
        <label>1</label>
    </ligand>
</feature>
<feature type="binding site" evidence="3">
    <location>
        <position position="151"/>
    </location>
    <ligand>
        <name>Zn(2+)</name>
        <dbReference type="ChEBI" id="CHEBI:29105"/>
        <label>2</label>
    </ligand>
</feature>
<dbReference type="AlphaFoldDB" id="A3K744"/>
<dbReference type="Gene3D" id="3.40.630.10">
    <property type="entry name" value="Zn peptidases"/>
    <property type="match status" value="1"/>
</dbReference>
<keyword evidence="3" id="KW-0862">Zinc</keyword>
<sequence length="434" mass="46876">MVKSQETLGTGVRRGVYEMAAPAANLTINGDRLWDSLMEMAKIGPGVAGGNNRQTLTDSDAEGRALFKTWCEEAGCTMGLDEIGNMFARREGTDPDALPVYVGSHLDTQPTGGKYDGVLGVLGGLEVIRSLNDTGIRTKHPIVVTNWTNEEGTRFAPAMLASGVFAGKHDLQWAYDREDAEGKSFGDELERVGWKGEEKVGARKMHAMFELHIEQGPILEAEGKDIGVVTHGQGLWWLQCTVTGKDAHTGSTPMNMRVNAGLGMARMTEAAHQIAMAHQPHAVGAVGQCDVYPNSRNVIPGKVVFTVDFRSPDLEKLTSMREQYEAKAQQIADELGLGLEIEPVGHFDPVTFDEGCVTAVRNAAERLGYSHMNLVSGAGHDACWINDVAPTAMIMCPCVDGLSHNEAEEISKEWAKAGTDVLFHAVVETAEIVS</sequence>
<comment type="cofactor">
    <cofactor evidence="3">
        <name>Zn(2+)</name>
        <dbReference type="ChEBI" id="CHEBI:29105"/>
    </cofactor>
    <text evidence="3">Binds 2 Zn(2+) ions per subunit.</text>
</comment>
<keyword evidence="3" id="KW-0479">Metal-binding</keyword>
<dbReference type="Pfam" id="PF01546">
    <property type="entry name" value="Peptidase_M20"/>
    <property type="match status" value="1"/>
</dbReference>
<dbReference type="CDD" id="cd03884">
    <property type="entry name" value="M20_bAS"/>
    <property type="match status" value="1"/>
</dbReference>
<evidence type="ECO:0000256" key="3">
    <source>
        <dbReference type="PIRSR" id="PIRSR001235-1"/>
    </source>
</evidence>
<reference evidence="5 6" key="1">
    <citation type="submission" date="2006-06" db="EMBL/GenBank/DDBJ databases">
        <authorList>
            <person name="Moran M.A."/>
            <person name="Ferriera S."/>
            <person name="Johnson J."/>
            <person name="Kravitz S."/>
            <person name="Beeson K."/>
            <person name="Sutton G."/>
            <person name="Rogers Y.-H."/>
            <person name="Friedman R."/>
            <person name="Frazier M."/>
            <person name="Venter J.C."/>
        </authorList>
    </citation>
    <scope>NUCLEOTIDE SEQUENCE [LARGE SCALE GENOMIC DNA]</scope>
    <source>
        <strain evidence="5 6">E-37</strain>
    </source>
</reference>
<dbReference type="NCBIfam" id="TIGR01879">
    <property type="entry name" value="hydantase"/>
    <property type="match status" value="1"/>
</dbReference>
<dbReference type="Pfam" id="PF07687">
    <property type="entry name" value="M20_dimer"/>
    <property type="match status" value="1"/>
</dbReference>
<dbReference type="NCBIfam" id="NF006769">
    <property type="entry name" value="PRK09290.1-3"/>
    <property type="match status" value="1"/>
</dbReference>
<dbReference type="InterPro" id="IPR010158">
    <property type="entry name" value="Amidase_Cbmase"/>
</dbReference>
<dbReference type="PANTHER" id="PTHR32494">
    <property type="entry name" value="ALLANTOATE DEIMINASE-RELATED"/>
    <property type="match status" value="1"/>
</dbReference>
<feature type="binding site" evidence="3">
    <location>
        <position position="212"/>
    </location>
    <ligand>
        <name>Zn(2+)</name>
        <dbReference type="ChEBI" id="CHEBI:29105"/>
        <label>1</label>
    </ligand>
</feature>
<proteinExistence type="inferred from homology"/>
<comment type="similarity">
    <text evidence="1">Belongs to the peptidase M20 family.</text>
</comment>
<evidence type="ECO:0000259" key="4">
    <source>
        <dbReference type="Pfam" id="PF07687"/>
    </source>
</evidence>
<dbReference type="Proteomes" id="UP000005713">
    <property type="component" value="Unassembled WGS sequence"/>
</dbReference>
<dbReference type="EMBL" id="AAYA01000011">
    <property type="protein sequence ID" value="EBA07171.1"/>
    <property type="molecule type" value="Genomic_DNA"/>
</dbReference>
<evidence type="ECO:0000256" key="2">
    <source>
        <dbReference type="ARBA" id="ARBA00022801"/>
    </source>
</evidence>
<feature type="domain" description="Peptidase M20 dimerisation" evidence="4">
    <location>
        <begin position="233"/>
        <end position="332"/>
    </location>
</feature>
<keyword evidence="2 5" id="KW-0378">Hydrolase</keyword>
<feature type="binding site" evidence="3">
    <location>
        <position position="404"/>
    </location>
    <ligand>
        <name>Zn(2+)</name>
        <dbReference type="ChEBI" id="CHEBI:29105"/>
        <label>2</label>
    </ligand>
</feature>
<dbReference type="InterPro" id="IPR011650">
    <property type="entry name" value="Peptidase_M20_dimer"/>
</dbReference>
<dbReference type="SUPFAM" id="SSF55031">
    <property type="entry name" value="Bacterial exopeptidase dimerisation domain"/>
    <property type="match status" value="1"/>
</dbReference>
<accession>A3K744</accession>
<dbReference type="InterPro" id="IPR036264">
    <property type="entry name" value="Bact_exopeptidase_dim_dom"/>
</dbReference>
<comment type="caution">
    <text evidence="5">The sequence shown here is derived from an EMBL/GenBank/DDBJ whole genome shotgun (WGS) entry which is preliminary data.</text>
</comment>
<gene>
    <name evidence="5" type="ORF">SSE37_13276</name>
</gene>
<name>A3K744_SAGS3</name>
<dbReference type="InterPro" id="IPR002933">
    <property type="entry name" value="Peptidase_M20"/>
</dbReference>
<evidence type="ECO:0000256" key="1">
    <source>
        <dbReference type="ARBA" id="ARBA00006153"/>
    </source>
</evidence>
<evidence type="ECO:0000313" key="5">
    <source>
        <dbReference type="EMBL" id="EBA07171.1"/>
    </source>
</evidence>
<dbReference type="NCBIfam" id="NF009527">
    <property type="entry name" value="PRK12891.1"/>
    <property type="match status" value="1"/>
</dbReference>
<organism evidence="5 6">
    <name type="scientific">Sagittula stellata (strain ATCC 700073 / DSM 11524 / E-37)</name>
    <dbReference type="NCBI Taxonomy" id="388399"/>
    <lineage>
        <taxon>Bacteria</taxon>
        <taxon>Pseudomonadati</taxon>
        <taxon>Pseudomonadota</taxon>
        <taxon>Alphaproteobacteria</taxon>
        <taxon>Rhodobacterales</taxon>
        <taxon>Roseobacteraceae</taxon>
        <taxon>Sagittula</taxon>
    </lineage>
</organism>
<dbReference type="PIRSF" id="PIRSF001235">
    <property type="entry name" value="Amidase_carbamoylase"/>
    <property type="match status" value="1"/>
</dbReference>
<dbReference type="eggNOG" id="COG0624">
    <property type="taxonomic scope" value="Bacteria"/>
</dbReference>
<feature type="binding site" evidence="3">
    <location>
        <position position="116"/>
    </location>
    <ligand>
        <name>Zn(2+)</name>
        <dbReference type="ChEBI" id="CHEBI:29105"/>
        <label>1</label>
    </ligand>
</feature>
<dbReference type="Gene3D" id="3.30.70.360">
    <property type="match status" value="1"/>
</dbReference>
<protein>
    <submittedName>
        <fullName evidence="5">N-carbamoyl-L-amino acid amidohydrolase</fullName>
    </submittedName>
</protein>
<feature type="binding site" evidence="3">
    <location>
        <position position="116"/>
    </location>
    <ligand>
        <name>Zn(2+)</name>
        <dbReference type="ChEBI" id="CHEBI:29105"/>
        <label>2</label>
    </ligand>
</feature>
<dbReference type="GO" id="GO:0016813">
    <property type="term" value="F:hydrolase activity, acting on carbon-nitrogen (but not peptide) bonds, in linear amidines"/>
    <property type="evidence" value="ECO:0007669"/>
    <property type="project" value="InterPro"/>
</dbReference>
<dbReference type="PANTHER" id="PTHR32494:SF5">
    <property type="entry name" value="ALLANTOATE AMIDOHYDROLASE"/>
    <property type="match status" value="1"/>
</dbReference>
<dbReference type="GO" id="GO:0046872">
    <property type="term" value="F:metal ion binding"/>
    <property type="evidence" value="ECO:0007669"/>
    <property type="project" value="UniProtKB-KW"/>
</dbReference>
<keyword evidence="6" id="KW-1185">Reference proteome</keyword>